<dbReference type="Proteomes" id="UP000239899">
    <property type="component" value="Unassembled WGS sequence"/>
</dbReference>
<dbReference type="PROSITE" id="PS50804">
    <property type="entry name" value="SCAN_BOX"/>
    <property type="match status" value="1"/>
</dbReference>
<evidence type="ECO:0000256" key="1">
    <source>
        <dbReference type="SAM" id="MobiDB-lite"/>
    </source>
</evidence>
<dbReference type="GO" id="GO:0017053">
    <property type="term" value="C:transcription repressor complex"/>
    <property type="evidence" value="ECO:0007669"/>
    <property type="project" value="InterPro"/>
</dbReference>
<dbReference type="AlphaFoldDB" id="A0A2P6TJT9"/>
<feature type="region of interest" description="Disordered" evidence="1">
    <location>
        <begin position="109"/>
        <end position="190"/>
    </location>
</feature>
<feature type="compositionally biased region" description="Low complexity" evidence="1">
    <location>
        <begin position="151"/>
        <end position="174"/>
    </location>
</feature>
<evidence type="ECO:0000313" key="4">
    <source>
        <dbReference type="Proteomes" id="UP000239899"/>
    </source>
</evidence>
<dbReference type="Pfam" id="PF15306">
    <property type="entry name" value="LIN37"/>
    <property type="match status" value="1"/>
</dbReference>
<name>A0A2P6TJT9_CHLSO</name>
<gene>
    <name evidence="3" type="ORF">C2E21_6810</name>
</gene>
<evidence type="ECO:0000313" key="3">
    <source>
        <dbReference type="EMBL" id="PRW44347.1"/>
    </source>
</evidence>
<reference evidence="3 4" key="1">
    <citation type="journal article" date="2018" name="Plant J.">
        <title>Genome sequences of Chlorella sorokiniana UTEX 1602 and Micractinium conductrix SAG 241.80: implications to maltose excretion by a green alga.</title>
        <authorList>
            <person name="Arriola M.B."/>
            <person name="Velmurugan N."/>
            <person name="Zhang Y."/>
            <person name="Plunkett M.H."/>
            <person name="Hondzo H."/>
            <person name="Barney B.M."/>
        </authorList>
    </citation>
    <scope>NUCLEOTIDE SEQUENCE [LARGE SCALE GENOMIC DNA]</scope>
    <source>
        <strain evidence="4">UTEX 1602</strain>
    </source>
</reference>
<dbReference type="InterPro" id="IPR003309">
    <property type="entry name" value="SCAN_dom"/>
</dbReference>
<comment type="caution">
    <text evidence="3">The sequence shown here is derived from an EMBL/GenBank/DDBJ whole genome shotgun (WGS) entry which is preliminary data.</text>
</comment>
<evidence type="ECO:0000259" key="2">
    <source>
        <dbReference type="PROSITE" id="PS50804"/>
    </source>
</evidence>
<keyword evidence="4" id="KW-1185">Reference proteome</keyword>
<protein>
    <recommendedName>
        <fullName evidence="2">SCAN box domain-containing protein</fullName>
    </recommendedName>
</protein>
<accession>A0A2P6TJT9</accession>
<feature type="domain" description="SCAN box" evidence="2">
    <location>
        <begin position="80"/>
        <end position="149"/>
    </location>
</feature>
<feature type="compositionally biased region" description="Gly residues" evidence="1">
    <location>
        <begin position="175"/>
        <end position="185"/>
    </location>
</feature>
<dbReference type="InterPro" id="IPR028226">
    <property type="entry name" value="LIN37"/>
</dbReference>
<feature type="compositionally biased region" description="Low complexity" evidence="1">
    <location>
        <begin position="120"/>
        <end position="129"/>
    </location>
</feature>
<dbReference type="EMBL" id="LHPG02000013">
    <property type="protein sequence ID" value="PRW44347.1"/>
    <property type="molecule type" value="Genomic_DNA"/>
</dbReference>
<dbReference type="OrthoDB" id="1735564at2759"/>
<organism evidence="3 4">
    <name type="scientific">Chlorella sorokiniana</name>
    <name type="common">Freshwater green alga</name>
    <dbReference type="NCBI Taxonomy" id="3076"/>
    <lineage>
        <taxon>Eukaryota</taxon>
        <taxon>Viridiplantae</taxon>
        <taxon>Chlorophyta</taxon>
        <taxon>core chlorophytes</taxon>
        <taxon>Trebouxiophyceae</taxon>
        <taxon>Chlorellales</taxon>
        <taxon>Chlorellaceae</taxon>
        <taxon>Chlorella clade</taxon>
        <taxon>Chlorella</taxon>
    </lineage>
</organism>
<sequence length="243" mass="24165">MELPLADASALGGLAATSTTPLLASAPPLVPGSAAADALGSGSGQKATPAATGALPVAWLATAPVPPLPADGILATVSDRRLRLGPAGAPEEQQPSLYRLCRQWVQNDPDLPAPLPDPLPASKLSPLAPRSEEATATLQQPAPEEAPVPTSAAAPAGEGSAAAAGAAAGAQQGAAEGGGSAGGSGSEPPAIDVLMRHHKQHWAAVRRHKQAQAAAATQRHAQRLQTFMTLGRGSAAVPVPMQQ</sequence>
<proteinExistence type="predicted"/>